<protein>
    <submittedName>
        <fullName evidence="1">Uncharacterized protein</fullName>
    </submittedName>
</protein>
<dbReference type="Gene3D" id="3.30.420.10">
    <property type="entry name" value="Ribonuclease H-like superfamily/Ribonuclease H"/>
    <property type="match status" value="1"/>
</dbReference>
<keyword evidence="2" id="KW-1185">Reference proteome</keyword>
<sequence length="181" mass="19995">MTTVVGIDHSLSDTGIAIIRPDTQPELLTVSSSGKNTDDRPTRGRRMREMRTAIMDNIPRDTSLAVIEGMSFGHNQPGQDRIHHLWWLISDAFDHLGLPLAVVPPNTVKKWAADDGRAKKPAVRAAISEMWRGLRIPNSDTADALCCGTIGAQHLGLPLPYLVLERHRLALSKIEWPQARG</sequence>
<dbReference type="SUPFAM" id="SSF53098">
    <property type="entry name" value="Ribonuclease H-like"/>
    <property type="match status" value="1"/>
</dbReference>
<proteinExistence type="predicted"/>
<dbReference type="InterPro" id="IPR012337">
    <property type="entry name" value="RNaseH-like_sf"/>
</dbReference>
<dbReference type="InterPro" id="IPR036397">
    <property type="entry name" value="RNaseH_sf"/>
</dbReference>
<dbReference type="Proteomes" id="UP000702209">
    <property type="component" value="Unassembled WGS sequence"/>
</dbReference>
<reference evidence="1 2" key="1">
    <citation type="submission" date="2020-10" db="EMBL/GenBank/DDBJ databases">
        <title>Identification of Nocardia species via Next-generation sequencing and recognition of intraspecies genetic diversity.</title>
        <authorList>
            <person name="Li P."/>
            <person name="Li P."/>
            <person name="Lu B."/>
        </authorList>
    </citation>
    <scope>NUCLEOTIDE SEQUENCE [LARGE SCALE GENOMIC DNA]</scope>
    <source>
        <strain evidence="1 2">BJ06-0157</strain>
    </source>
</reference>
<organism evidence="1 2">
    <name type="scientific">Nocardia amamiensis</name>
    <dbReference type="NCBI Taxonomy" id="404578"/>
    <lineage>
        <taxon>Bacteria</taxon>
        <taxon>Bacillati</taxon>
        <taxon>Actinomycetota</taxon>
        <taxon>Actinomycetes</taxon>
        <taxon>Mycobacteriales</taxon>
        <taxon>Nocardiaceae</taxon>
        <taxon>Nocardia</taxon>
    </lineage>
</organism>
<evidence type="ECO:0000313" key="2">
    <source>
        <dbReference type="Proteomes" id="UP000702209"/>
    </source>
</evidence>
<accession>A0ABS0CPR2</accession>
<evidence type="ECO:0000313" key="1">
    <source>
        <dbReference type="EMBL" id="MBF6298256.1"/>
    </source>
</evidence>
<dbReference type="EMBL" id="JADLQX010000007">
    <property type="protein sequence ID" value="MBF6298256.1"/>
    <property type="molecule type" value="Genomic_DNA"/>
</dbReference>
<gene>
    <name evidence="1" type="ORF">IU459_11960</name>
</gene>
<comment type="caution">
    <text evidence="1">The sequence shown here is derived from an EMBL/GenBank/DDBJ whole genome shotgun (WGS) entry which is preliminary data.</text>
</comment>
<dbReference type="RefSeq" id="WP_195129565.1">
    <property type="nucleotide sequence ID" value="NZ_JADLQX010000007.1"/>
</dbReference>
<name>A0ABS0CPR2_9NOCA</name>